<accession>A0A2T6ZH45</accession>
<evidence type="ECO:0000256" key="1">
    <source>
        <dbReference type="SAM" id="Coils"/>
    </source>
</evidence>
<gene>
    <name evidence="3" type="ORF">B9Z19DRAFT_1132706</name>
</gene>
<keyword evidence="1" id="KW-0175">Coiled coil</keyword>
<reference evidence="3 4" key="1">
    <citation type="submission" date="2017-04" db="EMBL/GenBank/DDBJ databases">
        <title>Draft genome sequence of Tuber borchii Vittad., a whitish edible truffle.</title>
        <authorList>
            <consortium name="DOE Joint Genome Institute"/>
            <person name="Murat C."/>
            <person name="Kuo A."/>
            <person name="Barry K.W."/>
            <person name="Clum A."/>
            <person name="Dockter R.B."/>
            <person name="Fauchery L."/>
            <person name="Iotti M."/>
            <person name="Kohler A."/>
            <person name="Labutti K."/>
            <person name="Lindquist E.A."/>
            <person name="Lipzen A."/>
            <person name="Ohm R.A."/>
            <person name="Wang M."/>
            <person name="Grigoriev I.V."/>
            <person name="Zambonelli A."/>
            <person name="Martin F.M."/>
        </authorList>
    </citation>
    <scope>NUCLEOTIDE SEQUENCE [LARGE SCALE GENOMIC DNA]</scope>
    <source>
        <strain evidence="3 4">Tbo3840</strain>
    </source>
</reference>
<evidence type="ECO:0000313" key="4">
    <source>
        <dbReference type="Proteomes" id="UP000244722"/>
    </source>
</evidence>
<comment type="caution">
    <text evidence="3">The sequence shown here is derived from an EMBL/GenBank/DDBJ whole genome shotgun (WGS) entry which is preliminary data.</text>
</comment>
<organism evidence="3 4">
    <name type="scientific">Tuber borchii</name>
    <name type="common">White truffle</name>
    <dbReference type="NCBI Taxonomy" id="42251"/>
    <lineage>
        <taxon>Eukaryota</taxon>
        <taxon>Fungi</taxon>
        <taxon>Dikarya</taxon>
        <taxon>Ascomycota</taxon>
        <taxon>Pezizomycotina</taxon>
        <taxon>Pezizomycetes</taxon>
        <taxon>Pezizales</taxon>
        <taxon>Tuberaceae</taxon>
        <taxon>Tuber</taxon>
    </lineage>
</organism>
<dbReference type="EMBL" id="NESQ01000277">
    <property type="protein sequence ID" value="PUU74724.1"/>
    <property type="molecule type" value="Genomic_DNA"/>
</dbReference>
<dbReference type="Proteomes" id="UP000244722">
    <property type="component" value="Unassembled WGS sequence"/>
</dbReference>
<name>A0A2T6ZH45_TUBBO</name>
<keyword evidence="4" id="KW-1185">Reference proteome</keyword>
<feature type="region of interest" description="Disordered" evidence="2">
    <location>
        <begin position="194"/>
        <end position="215"/>
    </location>
</feature>
<feature type="region of interest" description="Disordered" evidence="2">
    <location>
        <begin position="1"/>
        <end position="21"/>
    </location>
</feature>
<dbReference type="AlphaFoldDB" id="A0A2T6ZH45"/>
<evidence type="ECO:0000256" key="2">
    <source>
        <dbReference type="SAM" id="MobiDB-lite"/>
    </source>
</evidence>
<feature type="coiled-coil region" evidence="1">
    <location>
        <begin position="110"/>
        <end position="141"/>
    </location>
</feature>
<dbReference type="OrthoDB" id="5489704at2759"/>
<sequence length="545" mass="62802">MVGKREKSGRRVGPGNLRARVGKVEKAKGGKGLLDDRKYRVVGSGELVLGGKEVDWKVYKGFKKVVGGWENDEMRLEDEMVLDGSELGLSGKGDWEVWVDSMEGVEGDDERNSAEVVEEAIRELRRKEKEAIGEEKEKEVEVERVEEISESEKEVEKKRKVDKGKEKEVIVIESSGVEELGMLEKWKVEKKMKEKKERDESKKREKEGVINRGKDKGMGRDSTLELWREWKDYEELVEHARYILGIRKEEARCFMLDKEIRKVLELGLEKGLGTRKCGDNECRKEVEVRSEVVVEDGLKEKEELKMWKAVVGGRSYSEALKGGESNRRGDGLEEKKDVEIKKWLDDSLAREERSGKVVKVIMDSQSRKSKEEWKVEEVMGKLGISEHVVDKMKVVGNRVKMVMKDREVGEKIEGMGKVVLGEVIGGGVEEVKRNEVWVGIVVPGMEVDMWEGKMEMLKEKIEVENDIKLMRLPRWLANEERRKGMGLKRVGVVIHVARESIRVRLSEEGLKWKGKNWEGMLKVNRYIEERQLVFCTKCAMVRHNW</sequence>
<protein>
    <submittedName>
        <fullName evidence="3">Uncharacterized protein</fullName>
    </submittedName>
</protein>
<evidence type="ECO:0000313" key="3">
    <source>
        <dbReference type="EMBL" id="PUU74724.1"/>
    </source>
</evidence>
<dbReference type="STRING" id="42251.A0A2T6ZH45"/>
<proteinExistence type="predicted"/>